<keyword evidence="4" id="KW-0460">Magnesium</keyword>
<gene>
    <name evidence="6" type="ORF">GCM10017591_14790</name>
</gene>
<dbReference type="SUPFAM" id="SSF100950">
    <property type="entry name" value="NagB/RpiA/CoA transferase-like"/>
    <property type="match status" value="1"/>
</dbReference>
<sequence length="231" mass="24954">MREVVIAPPYPPRRPGNPRAGAGLRPDDTYNRTMADPIDDAKRALRADLRERRQQRSEAARTADEAGVKGQLDALVARLGATSVSCFLSTPTEPGTHAFIVDAVARGIRVLLPITRADGLLDWTIADPEGEVAEGLFGVPEPVGDILSPLAVNDVDLLIIPAAAVDRSGMRLGWGRGFFDKTIGSMERCPPVYAVIFDTELLDEVPRDLHDQAVSGVVTPTQTLTLTPTRR</sequence>
<dbReference type="GO" id="GO:0035999">
    <property type="term" value="P:tetrahydrofolate interconversion"/>
    <property type="evidence" value="ECO:0007669"/>
    <property type="project" value="TreeGrafter"/>
</dbReference>
<keyword evidence="3 4" id="KW-0067">ATP-binding</keyword>
<dbReference type="NCBIfam" id="TIGR02727">
    <property type="entry name" value="MTHFS_bact"/>
    <property type="match status" value="1"/>
</dbReference>
<comment type="similarity">
    <text evidence="1 4">Belongs to the 5-formyltetrahydrofolate cyclo-ligase family.</text>
</comment>
<reference evidence="6" key="1">
    <citation type="journal article" date="2014" name="Int. J. Syst. Evol. Microbiol.">
        <title>Complete genome sequence of Corynebacterium casei LMG S-19264T (=DSM 44701T), isolated from a smear-ripened cheese.</title>
        <authorList>
            <consortium name="US DOE Joint Genome Institute (JGI-PGF)"/>
            <person name="Walter F."/>
            <person name="Albersmeier A."/>
            <person name="Kalinowski J."/>
            <person name="Ruckert C."/>
        </authorList>
    </citation>
    <scope>NUCLEOTIDE SEQUENCE</scope>
    <source>
        <strain evidence="6">VKM Ac-1940</strain>
    </source>
</reference>
<evidence type="ECO:0000256" key="5">
    <source>
        <dbReference type="SAM" id="MobiDB-lite"/>
    </source>
</evidence>
<comment type="caution">
    <text evidence="6">The sequence shown here is derived from an EMBL/GenBank/DDBJ whole genome shotgun (WGS) entry which is preliminary data.</text>
</comment>
<dbReference type="Gene3D" id="3.40.50.10420">
    <property type="entry name" value="NagB/RpiA/CoA transferase-like"/>
    <property type="match status" value="1"/>
</dbReference>
<evidence type="ECO:0000256" key="3">
    <source>
        <dbReference type="ARBA" id="ARBA00022840"/>
    </source>
</evidence>
<dbReference type="GO" id="GO:0046872">
    <property type="term" value="F:metal ion binding"/>
    <property type="evidence" value="ECO:0007669"/>
    <property type="project" value="UniProtKB-KW"/>
</dbReference>
<dbReference type="Proteomes" id="UP001142291">
    <property type="component" value="Unassembled WGS sequence"/>
</dbReference>
<protein>
    <recommendedName>
        <fullName evidence="4">5-formyltetrahydrofolate cyclo-ligase</fullName>
        <ecNumber evidence="4">6.3.3.2</ecNumber>
    </recommendedName>
</protein>
<comment type="cofactor">
    <cofactor evidence="4">
        <name>Mg(2+)</name>
        <dbReference type="ChEBI" id="CHEBI:18420"/>
    </cofactor>
</comment>
<accession>A0A9W6M618</accession>
<keyword evidence="7" id="KW-1185">Reference proteome</keyword>
<dbReference type="EMBL" id="BSER01000009">
    <property type="protein sequence ID" value="GLJ95416.1"/>
    <property type="molecule type" value="Genomic_DNA"/>
</dbReference>
<evidence type="ECO:0000256" key="4">
    <source>
        <dbReference type="RuleBase" id="RU361279"/>
    </source>
</evidence>
<dbReference type="GO" id="GO:0009396">
    <property type="term" value="P:folic acid-containing compound biosynthetic process"/>
    <property type="evidence" value="ECO:0007669"/>
    <property type="project" value="TreeGrafter"/>
</dbReference>
<dbReference type="PANTHER" id="PTHR23407">
    <property type="entry name" value="ATPASE INHIBITOR/5-FORMYLTETRAHYDROFOLATE CYCLO-LIGASE"/>
    <property type="match status" value="1"/>
</dbReference>
<dbReference type="InterPro" id="IPR024185">
    <property type="entry name" value="FTHF_cligase-like_sf"/>
</dbReference>
<dbReference type="AlphaFoldDB" id="A0A9W6M618"/>
<keyword evidence="4" id="KW-0479">Metal-binding</keyword>
<name>A0A9W6M618_9MICO</name>
<dbReference type="GO" id="GO:0030272">
    <property type="term" value="F:5-formyltetrahydrofolate cyclo-ligase activity"/>
    <property type="evidence" value="ECO:0007669"/>
    <property type="project" value="UniProtKB-EC"/>
</dbReference>
<dbReference type="PANTHER" id="PTHR23407:SF1">
    <property type="entry name" value="5-FORMYLTETRAHYDROFOLATE CYCLO-LIGASE"/>
    <property type="match status" value="1"/>
</dbReference>
<dbReference type="InterPro" id="IPR037171">
    <property type="entry name" value="NagB/RpiA_transferase-like"/>
</dbReference>
<dbReference type="Pfam" id="PF01812">
    <property type="entry name" value="5-FTHF_cyc-lig"/>
    <property type="match status" value="1"/>
</dbReference>
<dbReference type="InterPro" id="IPR002698">
    <property type="entry name" value="FTHF_cligase"/>
</dbReference>
<comment type="catalytic activity">
    <reaction evidence="4">
        <text>(6S)-5-formyl-5,6,7,8-tetrahydrofolate + ATP = (6R)-5,10-methenyltetrahydrofolate + ADP + phosphate</text>
        <dbReference type="Rhea" id="RHEA:10488"/>
        <dbReference type="ChEBI" id="CHEBI:30616"/>
        <dbReference type="ChEBI" id="CHEBI:43474"/>
        <dbReference type="ChEBI" id="CHEBI:57455"/>
        <dbReference type="ChEBI" id="CHEBI:57457"/>
        <dbReference type="ChEBI" id="CHEBI:456216"/>
        <dbReference type="EC" id="6.3.3.2"/>
    </reaction>
</comment>
<organism evidence="6 7">
    <name type="scientific">Microbacterium dextranolyticum</name>
    <dbReference type="NCBI Taxonomy" id="36806"/>
    <lineage>
        <taxon>Bacteria</taxon>
        <taxon>Bacillati</taxon>
        <taxon>Actinomycetota</taxon>
        <taxon>Actinomycetes</taxon>
        <taxon>Micrococcales</taxon>
        <taxon>Microbacteriaceae</taxon>
        <taxon>Microbacterium</taxon>
    </lineage>
</organism>
<proteinExistence type="inferred from homology"/>
<dbReference type="EC" id="6.3.3.2" evidence="4"/>
<keyword evidence="2 4" id="KW-0547">Nucleotide-binding</keyword>
<reference evidence="6" key="2">
    <citation type="submission" date="2023-01" db="EMBL/GenBank/DDBJ databases">
        <authorList>
            <person name="Sun Q."/>
            <person name="Evtushenko L."/>
        </authorList>
    </citation>
    <scope>NUCLEOTIDE SEQUENCE</scope>
    <source>
        <strain evidence="6">VKM Ac-1940</strain>
    </source>
</reference>
<evidence type="ECO:0000256" key="2">
    <source>
        <dbReference type="ARBA" id="ARBA00022741"/>
    </source>
</evidence>
<feature type="region of interest" description="Disordered" evidence="5">
    <location>
        <begin position="1"/>
        <end position="37"/>
    </location>
</feature>
<evidence type="ECO:0000313" key="6">
    <source>
        <dbReference type="EMBL" id="GLJ95416.1"/>
    </source>
</evidence>
<evidence type="ECO:0000313" key="7">
    <source>
        <dbReference type="Proteomes" id="UP001142291"/>
    </source>
</evidence>
<dbReference type="GO" id="GO:0005524">
    <property type="term" value="F:ATP binding"/>
    <property type="evidence" value="ECO:0007669"/>
    <property type="project" value="UniProtKB-KW"/>
</dbReference>
<evidence type="ECO:0000256" key="1">
    <source>
        <dbReference type="ARBA" id="ARBA00010638"/>
    </source>
</evidence>